<dbReference type="GO" id="GO:0000776">
    <property type="term" value="C:kinetochore"/>
    <property type="evidence" value="ECO:0007669"/>
    <property type="project" value="TreeGrafter"/>
</dbReference>
<feature type="coiled-coil region" evidence="7">
    <location>
        <begin position="45"/>
        <end position="86"/>
    </location>
</feature>
<comment type="caution">
    <text evidence="8">The sequence shown here is derived from an EMBL/GenBank/DDBJ whole genome shotgun (WGS) entry which is preliminary data.</text>
</comment>
<dbReference type="Proteomes" id="UP000585474">
    <property type="component" value="Unassembled WGS sequence"/>
</dbReference>
<dbReference type="GO" id="GO:0051301">
    <property type="term" value="P:cell division"/>
    <property type="evidence" value="ECO:0007669"/>
    <property type="project" value="UniProtKB-KW"/>
</dbReference>
<evidence type="ECO:0000256" key="3">
    <source>
        <dbReference type="ARBA" id="ARBA00022618"/>
    </source>
</evidence>
<keyword evidence="6" id="KW-0131">Cell cycle</keyword>
<keyword evidence="5" id="KW-0539">Nucleus</keyword>
<evidence type="ECO:0000256" key="7">
    <source>
        <dbReference type="SAM" id="Coils"/>
    </source>
</evidence>
<proteinExistence type="inferred from homology"/>
<organism evidence="8 9">
    <name type="scientific">Actinidia rufa</name>
    <dbReference type="NCBI Taxonomy" id="165716"/>
    <lineage>
        <taxon>Eukaryota</taxon>
        <taxon>Viridiplantae</taxon>
        <taxon>Streptophyta</taxon>
        <taxon>Embryophyta</taxon>
        <taxon>Tracheophyta</taxon>
        <taxon>Spermatophyta</taxon>
        <taxon>Magnoliopsida</taxon>
        <taxon>eudicotyledons</taxon>
        <taxon>Gunneridae</taxon>
        <taxon>Pentapetalae</taxon>
        <taxon>asterids</taxon>
        <taxon>Ericales</taxon>
        <taxon>Actinidiaceae</taxon>
        <taxon>Actinidia</taxon>
    </lineage>
</organism>
<evidence type="ECO:0000256" key="1">
    <source>
        <dbReference type="ARBA" id="ARBA00004123"/>
    </source>
</evidence>
<dbReference type="SUPFAM" id="SSF75704">
    <property type="entry name" value="Mitotic arrest deficient-like 1, Mad1"/>
    <property type="match status" value="1"/>
</dbReference>
<dbReference type="GO" id="GO:0005635">
    <property type="term" value="C:nuclear envelope"/>
    <property type="evidence" value="ECO:0007669"/>
    <property type="project" value="TreeGrafter"/>
</dbReference>
<dbReference type="GO" id="GO:0007094">
    <property type="term" value="P:mitotic spindle assembly checkpoint signaling"/>
    <property type="evidence" value="ECO:0007669"/>
    <property type="project" value="InterPro"/>
</dbReference>
<keyword evidence="9" id="KW-1185">Reference proteome</keyword>
<evidence type="ECO:0000256" key="2">
    <source>
        <dbReference type="ARBA" id="ARBA00008029"/>
    </source>
</evidence>
<comment type="subcellular location">
    <subcellularLocation>
        <location evidence="1">Nucleus</location>
    </subcellularLocation>
</comment>
<feature type="coiled-coil region" evidence="7">
    <location>
        <begin position="154"/>
        <end position="295"/>
    </location>
</feature>
<name>A0A7J0ESG1_9ERIC</name>
<dbReference type="GO" id="GO:0072686">
    <property type="term" value="C:mitotic spindle"/>
    <property type="evidence" value="ECO:0007669"/>
    <property type="project" value="TreeGrafter"/>
</dbReference>
<accession>A0A7J0ESG1</accession>
<dbReference type="AlphaFoldDB" id="A0A7J0ESG1"/>
<dbReference type="Pfam" id="PF05557">
    <property type="entry name" value="MAD"/>
    <property type="match status" value="1"/>
</dbReference>
<dbReference type="Gene3D" id="3.30.457.60">
    <property type="match status" value="1"/>
</dbReference>
<evidence type="ECO:0000313" key="9">
    <source>
        <dbReference type="Proteomes" id="UP000585474"/>
    </source>
</evidence>
<evidence type="ECO:0000256" key="4">
    <source>
        <dbReference type="ARBA" id="ARBA00022776"/>
    </source>
</evidence>
<dbReference type="PANTHER" id="PTHR23168">
    <property type="entry name" value="MITOTIC SPINDLE ASSEMBLY CHECKPOINT PROTEIN MAD1 MITOTIC ARREST DEFICIENT-LIKE PROTEIN 1"/>
    <property type="match status" value="1"/>
</dbReference>
<evidence type="ECO:0000256" key="5">
    <source>
        <dbReference type="ARBA" id="ARBA00023242"/>
    </source>
</evidence>
<evidence type="ECO:0000256" key="6">
    <source>
        <dbReference type="ARBA" id="ARBA00023306"/>
    </source>
</evidence>
<protein>
    <submittedName>
        <fullName evidence="8">Mitotic checkpoint family protein</fullName>
    </submittedName>
</protein>
<dbReference type="EMBL" id="BJWL01000006">
    <property type="protein sequence ID" value="GFY89270.1"/>
    <property type="molecule type" value="Genomic_DNA"/>
</dbReference>
<keyword evidence="3" id="KW-0132">Cell division</keyword>
<keyword evidence="4" id="KW-0498">Mitosis</keyword>
<reference evidence="8 9" key="1">
    <citation type="submission" date="2019-07" db="EMBL/GenBank/DDBJ databases">
        <title>De Novo Assembly of kiwifruit Actinidia rufa.</title>
        <authorList>
            <person name="Sugita-Konishi S."/>
            <person name="Sato K."/>
            <person name="Mori E."/>
            <person name="Abe Y."/>
            <person name="Kisaki G."/>
            <person name="Hamano K."/>
            <person name="Suezawa K."/>
            <person name="Otani M."/>
            <person name="Fukuda T."/>
            <person name="Manabe T."/>
            <person name="Gomi K."/>
            <person name="Tabuchi M."/>
            <person name="Akimitsu K."/>
            <person name="Kataoka I."/>
        </authorList>
    </citation>
    <scope>NUCLEOTIDE SEQUENCE [LARGE SCALE GENOMIC DNA]</scope>
    <source>
        <strain evidence="9">cv. Fuchu</strain>
    </source>
</reference>
<keyword evidence="7" id="KW-0175">Coiled coil</keyword>
<sequence>MRKVEDELSAWKMLVRDIPGVSHAEDIPLKLAALQKEVIESMVKVGEANARLKQIEVSLDAAEIDKQNAEAEAALATENAKVLKSEVKRIEVMSRLKPLCNGFGHAWCDRSTGASISKACNAIEKSFSDKEQIRYNERGCSDTKCFLFIGLNELSSVTDERNQLKYVVDELNKQKNIEAGGESVYGTLLQELESRLAQKECCVKELESHGDFSSENTKVLRMVNTLAVEHEAKQTIEALQSELQKTKEKLQAVEELKKQSADAGTLVDSYISGKIVQYKEQIATLEKREERYKTVFADRISVFRRACCELFGYKIVMDDHQRSDGIPVTRFTLQSIYAQNDDEKLQFEYESGNTNILANDYTSQPEISRQV</sequence>
<comment type="similarity">
    <text evidence="2">Belongs to the MAD1 family.</text>
</comment>
<gene>
    <name evidence="8" type="ORF">Acr_06g0012100</name>
</gene>
<dbReference type="InterPro" id="IPR008672">
    <property type="entry name" value="Mad1"/>
</dbReference>
<dbReference type="GO" id="GO:0051315">
    <property type="term" value="P:attachment of mitotic spindle microtubules to kinetochore"/>
    <property type="evidence" value="ECO:0007669"/>
    <property type="project" value="TreeGrafter"/>
</dbReference>
<evidence type="ECO:0000313" key="8">
    <source>
        <dbReference type="EMBL" id="GFY89270.1"/>
    </source>
</evidence>
<dbReference type="PANTHER" id="PTHR23168:SF0">
    <property type="entry name" value="MITOTIC SPINDLE ASSEMBLY CHECKPOINT PROTEIN MAD1"/>
    <property type="match status" value="1"/>
</dbReference>
<dbReference type="OrthoDB" id="1707587at2759"/>